<dbReference type="Proteomes" id="UP000233469">
    <property type="component" value="Unassembled WGS sequence"/>
</dbReference>
<sequence length="62" mass="7077">MTFSASCFSLQEVSQGDKLSSSIEFFKDALVKDSGKYQTLHNGVKEFQRNCRVVKRLGMSRR</sequence>
<evidence type="ECO:0000313" key="2">
    <source>
        <dbReference type="Proteomes" id="UP000233469"/>
    </source>
</evidence>
<comment type="caution">
    <text evidence="1">The sequence shown here is derived from an EMBL/GenBank/DDBJ whole genome shotgun (WGS) entry which is preliminary data.</text>
</comment>
<proteinExistence type="predicted"/>
<reference evidence="1 2" key="2">
    <citation type="submission" date="2017-10" db="EMBL/GenBank/DDBJ databases">
        <title>Extensive intraspecific genome diversity in a model arbuscular mycorrhizal fungus.</title>
        <authorList>
            <person name="Chen E.C.H."/>
            <person name="Morin E."/>
            <person name="Baudet D."/>
            <person name="Noel J."/>
            <person name="Ndikumana S."/>
            <person name="Charron P."/>
            <person name="St-Onge C."/>
            <person name="Giorgi J."/>
            <person name="Grigoriev I.V."/>
            <person name="Roux C."/>
            <person name="Martin F.M."/>
            <person name="Corradi N."/>
        </authorList>
    </citation>
    <scope>NUCLEOTIDE SEQUENCE [LARGE SCALE GENOMIC DNA]</scope>
    <source>
        <strain evidence="1 2">C2</strain>
    </source>
</reference>
<name>A0A2N1NCI2_9GLOM</name>
<organism evidence="1 2">
    <name type="scientific">Rhizophagus irregularis</name>
    <dbReference type="NCBI Taxonomy" id="588596"/>
    <lineage>
        <taxon>Eukaryota</taxon>
        <taxon>Fungi</taxon>
        <taxon>Fungi incertae sedis</taxon>
        <taxon>Mucoromycota</taxon>
        <taxon>Glomeromycotina</taxon>
        <taxon>Glomeromycetes</taxon>
        <taxon>Glomerales</taxon>
        <taxon>Glomeraceae</taxon>
        <taxon>Rhizophagus</taxon>
    </lineage>
</organism>
<evidence type="ECO:0000313" key="1">
    <source>
        <dbReference type="EMBL" id="PKK71544.1"/>
    </source>
</evidence>
<dbReference type="AlphaFoldDB" id="A0A2N1NCI2"/>
<protein>
    <submittedName>
        <fullName evidence="1">Uncharacterized protein</fullName>
    </submittedName>
</protein>
<reference evidence="1 2" key="1">
    <citation type="submission" date="2016-04" db="EMBL/GenBank/DDBJ databases">
        <title>Genome analyses suggest a sexual origin of heterokaryosis in a supposedly ancient asexual fungus.</title>
        <authorList>
            <person name="Ropars J."/>
            <person name="Sedzielewska K."/>
            <person name="Noel J."/>
            <person name="Charron P."/>
            <person name="Farinelli L."/>
            <person name="Marton T."/>
            <person name="Kruger M."/>
            <person name="Pelin A."/>
            <person name="Brachmann A."/>
            <person name="Corradi N."/>
        </authorList>
    </citation>
    <scope>NUCLEOTIDE SEQUENCE [LARGE SCALE GENOMIC DNA]</scope>
    <source>
        <strain evidence="1 2">C2</strain>
    </source>
</reference>
<accession>A0A2N1NCI2</accession>
<dbReference type="VEuPathDB" id="FungiDB:RhiirA1_532137"/>
<gene>
    <name evidence="1" type="ORF">RhiirC2_744450</name>
</gene>
<dbReference type="EMBL" id="LLXL01000511">
    <property type="protein sequence ID" value="PKK71544.1"/>
    <property type="molecule type" value="Genomic_DNA"/>
</dbReference>